<name>A0A0C3L9Y5_9AGAM</name>
<dbReference type="InterPro" id="IPR036249">
    <property type="entry name" value="Thioredoxin-like_sf"/>
</dbReference>
<keyword evidence="2" id="KW-1133">Transmembrane helix</keyword>
<keyword evidence="4" id="KW-1185">Reference proteome</keyword>
<dbReference type="Gene3D" id="3.40.30.10">
    <property type="entry name" value="Glutaredoxin"/>
    <property type="match status" value="1"/>
</dbReference>
<dbReference type="PROSITE" id="PS51354">
    <property type="entry name" value="GLUTAREDOXIN_2"/>
    <property type="match status" value="1"/>
</dbReference>
<feature type="transmembrane region" description="Helical" evidence="2">
    <location>
        <begin position="37"/>
        <end position="55"/>
    </location>
</feature>
<dbReference type="STRING" id="1051891.A0A0C3L9Y5"/>
<dbReference type="HOGENOM" id="CLU_819379_0_0_1"/>
<dbReference type="GO" id="GO:0005801">
    <property type="term" value="C:cis-Golgi network"/>
    <property type="evidence" value="ECO:0007669"/>
    <property type="project" value="TreeGrafter"/>
</dbReference>
<evidence type="ECO:0000256" key="1">
    <source>
        <dbReference type="SAM" id="MobiDB-lite"/>
    </source>
</evidence>
<dbReference type="GO" id="GO:0034599">
    <property type="term" value="P:cellular response to oxidative stress"/>
    <property type="evidence" value="ECO:0007669"/>
    <property type="project" value="TreeGrafter"/>
</dbReference>
<dbReference type="PANTHER" id="PTHR45694">
    <property type="entry name" value="GLUTAREDOXIN 2"/>
    <property type="match status" value="1"/>
</dbReference>
<gene>
    <name evidence="3" type="ORF">M407DRAFT_5478</name>
</gene>
<dbReference type="SUPFAM" id="SSF52833">
    <property type="entry name" value="Thioredoxin-like"/>
    <property type="match status" value="1"/>
</dbReference>
<dbReference type="PANTHER" id="PTHR45694:SF5">
    <property type="entry name" value="GLUTAREDOXIN 2"/>
    <property type="match status" value="1"/>
</dbReference>
<organism evidence="3 4">
    <name type="scientific">Tulasnella calospora MUT 4182</name>
    <dbReference type="NCBI Taxonomy" id="1051891"/>
    <lineage>
        <taxon>Eukaryota</taxon>
        <taxon>Fungi</taxon>
        <taxon>Dikarya</taxon>
        <taxon>Basidiomycota</taxon>
        <taxon>Agaricomycotina</taxon>
        <taxon>Agaricomycetes</taxon>
        <taxon>Cantharellales</taxon>
        <taxon>Tulasnellaceae</taxon>
        <taxon>Tulasnella</taxon>
    </lineage>
</organism>
<dbReference type="GO" id="GO:0015038">
    <property type="term" value="F:glutathione disulfide oxidoreductase activity"/>
    <property type="evidence" value="ECO:0007669"/>
    <property type="project" value="TreeGrafter"/>
</dbReference>
<proteinExistence type="predicted"/>
<keyword evidence="2" id="KW-0812">Transmembrane</keyword>
<dbReference type="EMBL" id="KN822969">
    <property type="protein sequence ID" value="KIO30723.1"/>
    <property type="molecule type" value="Genomic_DNA"/>
</dbReference>
<reference evidence="3 4" key="1">
    <citation type="submission" date="2014-04" db="EMBL/GenBank/DDBJ databases">
        <authorList>
            <consortium name="DOE Joint Genome Institute"/>
            <person name="Kuo A."/>
            <person name="Girlanda M."/>
            <person name="Perotto S."/>
            <person name="Kohler A."/>
            <person name="Nagy L.G."/>
            <person name="Floudas D."/>
            <person name="Copeland A."/>
            <person name="Barry K.W."/>
            <person name="Cichocki N."/>
            <person name="Veneault-Fourrey C."/>
            <person name="LaButti K."/>
            <person name="Lindquist E.A."/>
            <person name="Lipzen A."/>
            <person name="Lundell T."/>
            <person name="Morin E."/>
            <person name="Murat C."/>
            <person name="Sun H."/>
            <person name="Tunlid A."/>
            <person name="Henrissat B."/>
            <person name="Grigoriev I.V."/>
            <person name="Hibbett D.S."/>
            <person name="Martin F."/>
            <person name="Nordberg H.P."/>
            <person name="Cantor M.N."/>
            <person name="Hua S.X."/>
        </authorList>
    </citation>
    <scope>NUCLEOTIDE SEQUENCE [LARGE SCALE GENOMIC DNA]</scope>
    <source>
        <strain evidence="3 4">MUT 4182</strain>
    </source>
</reference>
<protein>
    <submittedName>
        <fullName evidence="3">Uncharacterized protein</fullName>
    </submittedName>
</protein>
<dbReference type="AlphaFoldDB" id="A0A0C3L9Y5"/>
<accession>A0A0C3L9Y5</accession>
<dbReference type="GO" id="GO:0005796">
    <property type="term" value="C:Golgi lumen"/>
    <property type="evidence" value="ECO:0007669"/>
    <property type="project" value="TreeGrafter"/>
</dbReference>
<evidence type="ECO:0000256" key="2">
    <source>
        <dbReference type="SAM" id="Phobius"/>
    </source>
</evidence>
<dbReference type="GO" id="GO:0000324">
    <property type="term" value="C:fungal-type vacuole"/>
    <property type="evidence" value="ECO:0007669"/>
    <property type="project" value="TreeGrafter"/>
</dbReference>
<reference evidence="4" key="2">
    <citation type="submission" date="2015-01" db="EMBL/GenBank/DDBJ databases">
        <title>Evolutionary Origins and Diversification of the Mycorrhizal Mutualists.</title>
        <authorList>
            <consortium name="DOE Joint Genome Institute"/>
            <consortium name="Mycorrhizal Genomics Consortium"/>
            <person name="Kohler A."/>
            <person name="Kuo A."/>
            <person name="Nagy L.G."/>
            <person name="Floudas D."/>
            <person name="Copeland A."/>
            <person name="Barry K.W."/>
            <person name="Cichocki N."/>
            <person name="Veneault-Fourrey C."/>
            <person name="LaButti K."/>
            <person name="Lindquist E.A."/>
            <person name="Lipzen A."/>
            <person name="Lundell T."/>
            <person name="Morin E."/>
            <person name="Murat C."/>
            <person name="Riley R."/>
            <person name="Ohm R."/>
            <person name="Sun H."/>
            <person name="Tunlid A."/>
            <person name="Henrissat B."/>
            <person name="Grigoriev I.V."/>
            <person name="Hibbett D.S."/>
            <person name="Martin F."/>
        </authorList>
    </citation>
    <scope>NUCLEOTIDE SEQUENCE [LARGE SCALE GENOMIC DNA]</scope>
    <source>
        <strain evidence="4">MUT 4182</strain>
    </source>
</reference>
<dbReference type="OrthoDB" id="423313at2759"/>
<feature type="region of interest" description="Disordered" evidence="1">
    <location>
        <begin position="90"/>
        <end position="156"/>
    </location>
</feature>
<evidence type="ECO:0000313" key="4">
    <source>
        <dbReference type="Proteomes" id="UP000054248"/>
    </source>
</evidence>
<sequence length="339" mass="37080">MISVTPSPPIRPAFRTTFGTLLAVLARLPMARRHQRASTAILLVILFFSGFTLFTHHQQTTPAQRHAKGSGYRYAQHGMPFLRPSSYLMKRGGSDDGEPVPTFGTSTSSDSDGIDAQGEAGQIGSKQQQQQRMAGGPSRREYGFPIQERPVARNGWGARPPLPSLRLDPSEELAALVHFITAIPSNAITDVDPNEPIPAELLLDFNTRGGDRARAELENVVQSTWFEHPVVIFSLVHSPKAREVKKIIDSYKLLPKPVVIEVDERRDADIISPLLHRLTSSPTLPILLVGGKPAGTVDQIQAAHEDGSLKRLLAEAGAVIGGSEKKKKKKLVVQYSDEE</sequence>
<keyword evidence="2" id="KW-0472">Membrane</keyword>
<dbReference type="Proteomes" id="UP000054248">
    <property type="component" value="Unassembled WGS sequence"/>
</dbReference>
<evidence type="ECO:0000313" key="3">
    <source>
        <dbReference type="EMBL" id="KIO30723.1"/>
    </source>
</evidence>